<dbReference type="Proteomes" id="UP000827092">
    <property type="component" value="Unassembled WGS sequence"/>
</dbReference>
<sequence length="324" mass="36531">MQSSRTDINDNNFEWFQLLGRLGVSAVGYPFEYVKVLIQIGHEPFAPVPTHTLLGRPALALPGVFTYMKHIRKVDGFWGLYRGLFPKLCTNLLSMSTYLVVYEKLPTLASEELLMKPERELSDEQKIMLHAHELIKVSVARCVTLIVSHPFHMITIRTIAQFVGREENYSGIFGSLREIYHQDGILGFFYGLVPRLIGELLVLWTATTASVLVNTYLVEEETLKGYVKASMSYLASAVFYPFQVVSHVCIVNDCGLKAGLPGNMPIYVNWTDCWSHLSAIGQLKRGSSILWRYYSGPYMSATLGGSTGRRVHAQAFPYSMQKKD</sequence>
<comment type="subcellular location">
    <subcellularLocation>
        <location evidence="1">Mitochondrion outer membrane</location>
        <topology evidence="1">Multi-pass membrane protein</topology>
    </subcellularLocation>
</comment>
<evidence type="ECO:0000256" key="4">
    <source>
        <dbReference type="ARBA" id="ARBA00022737"/>
    </source>
</evidence>
<keyword evidence="10" id="KW-0813">Transport</keyword>
<evidence type="ECO:0000256" key="10">
    <source>
        <dbReference type="RuleBase" id="RU000488"/>
    </source>
</evidence>
<evidence type="ECO:0000256" key="5">
    <source>
        <dbReference type="ARBA" id="ARBA00022787"/>
    </source>
</evidence>
<proteinExistence type="inferred from homology"/>
<keyword evidence="4" id="KW-0677">Repeat</keyword>
<evidence type="ECO:0000256" key="3">
    <source>
        <dbReference type="ARBA" id="ARBA00022692"/>
    </source>
</evidence>
<keyword evidence="8 9" id="KW-0472">Membrane</keyword>
<reference evidence="11 12" key="1">
    <citation type="journal article" date="2022" name="Nat. Ecol. Evol.">
        <title>A masculinizing supergene underlies an exaggerated male reproductive morph in a spider.</title>
        <authorList>
            <person name="Hendrickx F."/>
            <person name="De Corte Z."/>
            <person name="Sonet G."/>
            <person name="Van Belleghem S.M."/>
            <person name="Kostlbacher S."/>
            <person name="Vangestel C."/>
        </authorList>
    </citation>
    <scope>NUCLEOTIDE SEQUENCE [LARGE SCALE GENOMIC DNA]</scope>
    <source>
        <strain evidence="11">W744_W776</strain>
    </source>
</reference>
<dbReference type="InterPro" id="IPR023395">
    <property type="entry name" value="MCP_dom_sf"/>
</dbReference>
<dbReference type="PROSITE" id="PS50920">
    <property type="entry name" value="SOLCAR"/>
    <property type="match status" value="2"/>
</dbReference>
<evidence type="ECO:0000256" key="9">
    <source>
        <dbReference type="PROSITE-ProRule" id="PRU00282"/>
    </source>
</evidence>
<feature type="repeat" description="Solcar" evidence="9">
    <location>
        <begin position="128"/>
        <end position="218"/>
    </location>
</feature>
<evidence type="ECO:0000256" key="7">
    <source>
        <dbReference type="ARBA" id="ARBA00023128"/>
    </source>
</evidence>
<dbReference type="InterPro" id="IPR018108">
    <property type="entry name" value="MCP_transmembrane"/>
</dbReference>
<feature type="repeat" description="Solcar" evidence="9">
    <location>
        <begin position="14"/>
        <end position="108"/>
    </location>
</feature>
<keyword evidence="5" id="KW-1000">Mitochondrion outer membrane</keyword>
<evidence type="ECO:0000313" key="11">
    <source>
        <dbReference type="EMBL" id="KAG8182158.1"/>
    </source>
</evidence>
<dbReference type="SUPFAM" id="SSF103506">
    <property type="entry name" value="Mitochondrial carrier"/>
    <property type="match status" value="1"/>
</dbReference>
<keyword evidence="12" id="KW-1185">Reference proteome</keyword>
<dbReference type="PANTHER" id="PTHR10780">
    <property type="entry name" value="MITOCHONDRIAL CARRIER HOMOLOG"/>
    <property type="match status" value="1"/>
</dbReference>
<name>A0AAV6UEK0_9ARAC</name>
<evidence type="ECO:0000256" key="6">
    <source>
        <dbReference type="ARBA" id="ARBA00022989"/>
    </source>
</evidence>
<evidence type="ECO:0000313" key="12">
    <source>
        <dbReference type="Proteomes" id="UP000827092"/>
    </source>
</evidence>
<dbReference type="EMBL" id="JAFNEN010000478">
    <property type="protein sequence ID" value="KAG8182158.1"/>
    <property type="molecule type" value="Genomic_DNA"/>
</dbReference>
<dbReference type="GO" id="GO:0005741">
    <property type="term" value="C:mitochondrial outer membrane"/>
    <property type="evidence" value="ECO:0007669"/>
    <property type="project" value="UniProtKB-SubCell"/>
</dbReference>
<dbReference type="PANTHER" id="PTHR10780:SF18">
    <property type="entry name" value="LD43650P"/>
    <property type="match status" value="1"/>
</dbReference>
<dbReference type="AlphaFoldDB" id="A0AAV6UEK0"/>
<comment type="caution">
    <text evidence="11">The sequence shown here is derived from an EMBL/GenBank/DDBJ whole genome shotgun (WGS) entry which is preliminary data.</text>
</comment>
<comment type="similarity">
    <text evidence="2 10">Belongs to the mitochondrial carrier (TC 2.A.29) family.</text>
</comment>
<organism evidence="11 12">
    <name type="scientific">Oedothorax gibbosus</name>
    <dbReference type="NCBI Taxonomy" id="931172"/>
    <lineage>
        <taxon>Eukaryota</taxon>
        <taxon>Metazoa</taxon>
        <taxon>Ecdysozoa</taxon>
        <taxon>Arthropoda</taxon>
        <taxon>Chelicerata</taxon>
        <taxon>Arachnida</taxon>
        <taxon>Araneae</taxon>
        <taxon>Araneomorphae</taxon>
        <taxon>Entelegynae</taxon>
        <taxon>Araneoidea</taxon>
        <taxon>Linyphiidae</taxon>
        <taxon>Erigoninae</taxon>
        <taxon>Oedothorax</taxon>
    </lineage>
</organism>
<dbReference type="Pfam" id="PF00153">
    <property type="entry name" value="Mito_carr"/>
    <property type="match status" value="2"/>
</dbReference>
<keyword evidence="6" id="KW-1133">Transmembrane helix</keyword>
<evidence type="ECO:0000256" key="1">
    <source>
        <dbReference type="ARBA" id="ARBA00004374"/>
    </source>
</evidence>
<dbReference type="Gene3D" id="1.50.40.10">
    <property type="entry name" value="Mitochondrial carrier domain"/>
    <property type="match status" value="1"/>
</dbReference>
<keyword evidence="7" id="KW-0496">Mitochondrion</keyword>
<evidence type="ECO:0000256" key="2">
    <source>
        <dbReference type="ARBA" id="ARBA00006375"/>
    </source>
</evidence>
<protein>
    <submittedName>
        <fullName evidence="11">Uncharacterized protein</fullName>
    </submittedName>
</protein>
<gene>
    <name evidence="11" type="ORF">JTE90_014567</name>
</gene>
<keyword evidence="3 9" id="KW-0812">Transmembrane</keyword>
<evidence type="ECO:0000256" key="8">
    <source>
        <dbReference type="ARBA" id="ARBA00023136"/>
    </source>
</evidence>
<accession>A0AAV6UEK0</accession>